<accession>A0AA36BDV1</accession>
<evidence type="ECO:0000256" key="2">
    <source>
        <dbReference type="ARBA" id="ARBA00023136"/>
    </source>
</evidence>
<dbReference type="PRINTS" id="PR00252">
    <property type="entry name" value="NRIONCHANNEL"/>
</dbReference>
<protein>
    <submittedName>
        <fullName evidence="6">Glycine receptor subunit alpha-2-like</fullName>
    </submittedName>
</protein>
<keyword evidence="3" id="KW-0406">Ion transport</keyword>
<sequence length="298" mass="34718">MFLADEPTVVKVKLHVNSFDSVTESSMDYSLNALITQEWTDKRLDFYDLIDAEYLELDAKLIHKIWVPDLYFPNEKYSYFHDVTVQNKMLHVYDKGQVIYKARISLTASCPMDLRRYPMDTQVCSLYMESLSANYLTSLWKSFLHTIGWYESPKTNMADANSHYCDFNGDTWECCLPIYVKDLNINDMACAKLSYLPQDIGFEADVLWNEKTIYKKSVSMRNPPALCEGLPYLTKVDICLVFYNVVFKADSFSACVKFRIDFYAYEEFKLKCFTVPLSTESQSSHHLFKRALFTDVSE</sequence>
<keyword evidence="2" id="KW-0472">Membrane</keyword>
<dbReference type="GO" id="GO:0005230">
    <property type="term" value="F:extracellular ligand-gated monoatomic ion channel activity"/>
    <property type="evidence" value="ECO:0007669"/>
    <property type="project" value="InterPro"/>
</dbReference>
<reference evidence="6" key="1">
    <citation type="submission" date="2023-08" db="EMBL/GenBank/DDBJ databases">
        <authorList>
            <person name="Alioto T."/>
            <person name="Alioto T."/>
            <person name="Gomez Garrido J."/>
        </authorList>
    </citation>
    <scope>NUCLEOTIDE SEQUENCE</scope>
</reference>
<dbReference type="PROSITE" id="PS00236">
    <property type="entry name" value="NEUROTR_ION_CHANNEL"/>
    <property type="match status" value="1"/>
</dbReference>
<feature type="domain" description="DUF4773" evidence="5">
    <location>
        <begin position="165"/>
        <end position="275"/>
    </location>
</feature>
<dbReference type="EMBL" id="OX597826">
    <property type="protein sequence ID" value="CAI9731847.1"/>
    <property type="molecule type" value="Genomic_DNA"/>
</dbReference>
<evidence type="ECO:0000259" key="5">
    <source>
        <dbReference type="Pfam" id="PF15998"/>
    </source>
</evidence>
<dbReference type="InterPro" id="IPR018000">
    <property type="entry name" value="Neurotransmitter_ion_chnl_CS"/>
</dbReference>
<dbReference type="PANTHER" id="PTHR18945">
    <property type="entry name" value="NEUROTRANSMITTER GATED ION CHANNEL"/>
    <property type="match status" value="1"/>
</dbReference>
<dbReference type="InterPro" id="IPR031941">
    <property type="entry name" value="DUF4773"/>
</dbReference>
<organism evidence="6 7">
    <name type="scientific">Octopus vulgaris</name>
    <name type="common">Common octopus</name>
    <dbReference type="NCBI Taxonomy" id="6645"/>
    <lineage>
        <taxon>Eukaryota</taxon>
        <taxon>Metazoa</taxon>
        <taxon>Spiralia</taxon>
        <taxon>Lophotrochozoa</taxon>
        <taxon>Mollusca</taxon>
        <taxon>Cephalopoda</taxon>
        <taxon>Coleoidea</taxon>
        <taxon>Octopodiformes</taxon>
        <taxon>Octopoda</taxon>
        <taxon>Incirrata</taxon>
        <taxon>Octopodidae</taxon>
        <taxon>Octopus</taxon>
    </lineage>
</organism>
<keyword evidence="3" id="KW-0407">Ion channel</keyword>
<dbReference type="InterPro" id="IPR006201">
    <property type="entry name" value="Neur_channel"/>
</dbReference>
<comment type="similarity">
    <text evidence="3">Belongs to the ligand-gated ion channel (TC 1.A.9) family.</text>
</comment>
<keyword evidence="7" id="KW-1185">Reference proteome</keyword>
<feature type="domain" description="Neurotransmitter-gated ion-channel ligand-binding" evidence="4">
    <location>
        <begin position="5"/>
        <end position="132"/>
    </location>
</feature>
<evidence type="ECO:0000256" key="1">
    <source>
        <dbReference type="ARBA" id="ARBA00004141"/>
    </source>
</evidence>
<dbReference type="GO" id="GO:0016020">
    <property type="term" value="C:membrane"/>
    <property type="evidence" value="ECO:0007669"/>
    <property type="project" value="UniProtKB-SubCell"/>
</dbReference>
<dbReference type="Proteomes" id="UP001162480">
    <property type="component" value="Chromosome 13"/>
</dbReference>
<dbReference type="Pfam" id="PF15998">
    <property type="entry name" value="DUF4773"/>
    <property type="match status" value="1"/>
</dbReference>
<dbReference type="InterPro" id="IPR036734">
    <property type="entry name" value="Neur_chan_lig-bd_sf"/>
</dbReference>
<evidence type="ECO:0000313" key="6">
    <source>
        <dbReference type="EMBL" id="CAI9731847.1"/>
    </source>
</evidence>
<dbReference type="GO" id="GO:0004888">
    <property type="term" value="F:transmembrane signaling receptor activity"/>
    <property type="evidence" value="ECO:0007669"/>
    <property type="project" value="InterPro"/>
</dbReference>
<name>A0AA36BDV1_OCTVU</name>
<dbReference type="InterPro" id="IPR006202">
    <property type="entry name" value="Neur_chan_lig-bd"/>
</dbReference>
<dbReference type="SUPFAM" id="SSF63712">
    <property type="entry name" value="Nicotinic receptor ligand binding domain-like"/>
    <property type="match status" value="1"/>
</dbReference>
<evidence type="ECO:0000259" key="4">
    <source>
        <dbReference type="Pfam" id="PF02931"/>
    </source>
</evidence>
<gene>
    <name evidence="6" type="ORF">OCTVUL_1B016421</name>
</gene>
<dbReference type="AlphaFoldDB" id="A0AA36BDV1"/>
<dbReference type="Pfam" id="PF02931">
    <property type="entry name" value="Neur_chan_LBD"/>
    <property type="match status" value="1"/>
</dbReference>
<evidence type="ECO:0000256" key="3">
    <source>
        <dbReference type="RuleBase" id="RU000687"/>
    </source>
</evidence>
<evidence type="ECO:0000313" key="7">
    <source>
        <dbReference type="Proteomes" id="UP001162480"/>
    </source>
</evidence>
<proteinExistence type="inferred from homology"/>
<keyword evidence="3" id="KW-0813">Transport</keyword>
<dbReference type="Gene3D" id="2.70.170.10">
    <property type="entry name" value="Neurotransmitter-gated ion-channel ligand-binding domain"/>
    <property type="match status" value="1"/>
</dbReference>
<comment type="subcellular location">
    <subcellularLocation>
        <location evidence="1">Membrane</location>
        <topology evidence="1">Multi-pass membrane protein</topology>
    </subcellularLocation>
</comment>